<comment type="caution">
    <text evidence="1">The sequence shown here is derived from an EMBL/GenBank/DDBJ whole genome shotgun (WGS) entry which is preliminary data.</text>
</comment>
<organism evidence="1 2">
    <name type="scientific">Dreissena polymorpha</name>
    <name type="common">Zebra mussel</name>
    <name type="synonym">Mytilus polymorpha</name>
    <dbReference type="NCBI Taxonomy" id="45954"/>
    <lineage>
        <taxon>Eukaryota</taxon>
        <taxon>Metazoa</taxon>
        <taxon>Spiralia</taxon>
        <taxon>Lophotrochozoa</taxon>
        <taxon>Mollusca</taxon>
        <taxon>Bivalvia</taxon>
        <taxon>Autobranchia</taxon>
        <taxon>Heteroconchia</taxon>
        <taxon>Euheterodonta</taxon>
        <taxon>Imparidentia</taxon>
        <taxon>Neoheterodontei</taxon>
        <taxon>Myida</taxon>
        <taxon>Dreissenoidea</taxon>
        <taxon>Dreissenidae</taxon>
        <taxon>Dreissena</taxon>
    </lineage>
</organism>
<gene>
    <name evidence="1" type="ORF">DPMN_063004</name>
</gene>
<keyword evidence="2" id="KW-1185">Reference proteome</keyword>
<dbReference type="Proteomes" id="UP000828390">
    <property type="component" value="Unassembled WGS sequence"/>
</dbReference>
<sequence length="122" mass="14162">MLGRVDPNCQTTGSPALFDHTQEQKLVNHIKRMADYGYGYTRQECCEIRTDFAIELGIRQKHQPLTLKWFRGFIKRWPVLKVKKPRALELARAKCTSKENVAEYMSNLKAVLEDNDLMGKPH</sequence>
<reference evidence="1" key="1">
    <citation type="journal article" date="2019" name="bioRxiv">
        <title>The Genome of the Zebra Mussel, Dreissena polymorpha: A Resource for Invasive Species Research.</title>
        <authorList>
            <person name="McCartney M.A."/>
            <person name="Auch B."/>
            <person name="Kono T."/>
            <person name="Mallez S."/>
            <person name="Zhang Y."/>
            <person name="Obille A."/>
            <person name="Becker A."/>
            <person name="Abrahante J.E."/>
            <person name="Garbe J."/>
            <person name="Badalamenti J.P."/>
            <person name="Herman A."/>
            <person name="Mangelson H."/>
            <person name="Liachko I."/>
            <person name="Sullivan S."/>
            <person name="Sone E.D."/>
            <person name="Koren S."/>
            <person name="Silverstein K.A.T."/>
            <person name="Beckman K.B."/>
            <person name="Gohl D.M."/>
        </authorList>
    </citation>
    <scope>NUCLEOTIDE SEQUENCE</scope>
    <source>
        <strain evidence="1">Duluth1</strain>
        <tissue evidence="1">Whole animal</tissue>
    </source>
</reference>
<name>A0A9D4HKN9_DREPO</name>
<accession>A0A9D4HKN9</accession>
<dbReference type="AlphaFoldDB" id="A0A9D4HKN9"/>
<evidence type="ECO:0008006" key="3">
    <source>
        <dbReference type="Google" id="ProtNLM"/>
    </source>
</evidence>
<reference evidence="1" key="2">
    <citation type="submission" date="2020-11" db="EMBL/GenBank/DDBJ databases">
        <authorList>
            <person name="McCartney M.A."/>
            <person name="Auch B."/>
            <person name="Kono T."/>
            <person name="Mallez S."/>
            <person name="Becker A."/>
            <person name="Gohl D.M."/>
            <person name="Silverstein K.A.T."/>
            <person name="Koren S."/>
            <person name="Bechman K.B."/>
            <person name="Herman A."/>
            <person name="Abrahante J.E."/>
            <person name="Garbe J."/>
        </authorList>
    </citation>
    <scope>NUCLEOTIDE SEQUENCE</scope>
    <source>
        <strain evidence="1">Duluth1</strain>
        <tissue evidence="1">Whole animal</tissue>
    </source>
</reference>
<dbReference type="EMBL" id="JAIWYP010000013">
    <property type="protein sequence ID" value="KAH3720111.1"/>
    <property type="molecule type" value="Genomic_DNA"/>
</dbReference>
<evidence type="ECO:0000313" key="1">
    <source>
        <dbReference type="EMBL" id="KAH3720111.1"/>
    </source>
</evidence>
<protein>
    <recommendedName>
        <fullName evidence="3">HTH CENPB-type domain-containing protein</fullName>
    </recommendedName>
</protein>
<evidence type="ECO:0000313" key="2">
    <source>
        <dbReference type="Proteomes" id="UP000828390"/>
    </source>
</evidence>
<proteinExistence type="predicted"/>